<name>A0A2I0AF63_9ASPA</name>
<evidence type="ECO:0000313" key="8">
    <source>
        <dbReference type="EMBL" id="PKA54190.1"/>
    </source>
</evidence>
<keyword evidence="9" id="KW-1185">Reference proteome</keyword>
<keyword evidence="3 6" id="KW-0812">Transmembrane</keyword>
<proteinExistence type="inferred from homology"/>
<accession>A0A2I0AF63</accession>
<evidence type="ECO:0000256" key="5">
    <source>
        <dbReference type="ARBA" id="ARBA00023136"/>
    </source>
</evidence>
<dbReference type="Pfam" id="PF00892">
    <property type="entry name" value="EamA"/>
    <property type="match status" value="1"/>
</dbReference>
<comment type="similarity">
    <text evidence="2 6">Belongs to the drug/metabolite transporter (DMT) superfamily. Plant drug/metabolite exporter (P-DME) (TC 2.A.7.4) family.</text>
</comment>
<protein>
    <recommendedName>
        <fullName evidence="6">WAT1-related protein</fullName>
    </recommendedName>
</protein>
<keyword evidence="4 6" id="KW-1133">Transmembrane helix</keyword>
<evidence type="ECO:0000256" key="4">
    <source>
        <dbReference type="ARBA" id="ARBA00022989"/>
    </source>
</evidence>
<evidence type="ECO:0000256" key="2">
    <source>
        <dbReference type="ARBA" id="ARBA00007635"/>
    </source>
</evidence>
<feature type="domain" description="EamA" evidence="7">
    <location>
        <begin position="85"/>
        <end position="150"/>
    </location>
</feature>
<gene>
    <name evidence="8" type="ORF">AXF42_Ash000023</name>
</gene>
<dbReference type="GO" id="GO:0016020">
    <property type="term" value="C:membrane"/>
    <property type="evidence" value="ECO:0007669"/>
    <property type="project" value="UniProtKB-SubCell"/>
</dbReference>
<dbReference type="OrthoDB" id="670984at2759"/>
<dbReference type="InterPro" id="IPR030184">
    <property type="entry name" value="WAT1-related"/>
</dbReference>
<feature type="transmembrane region" description="Helical" evidence="6">
    <location>
        <begin position="134"/>
        <end position="155"/>
    </location>
</feature>
<evidence type="ECO:0000313" key="9">
    <source>
        <dbReference type="Proteomes" id="UP000236161"/>
    </source>
</evidence>
<dbReference type="Proteomes" id="UP000236161">
    <property type="component" value="Unassembled WGS sequence"/>
</dbReference>
<feature type="transmembrane region" description="Helical" evidence="6">
    <location>
        <begin position="100"/>
        <end position="122"/>
    </location>
</feature>
<comment type="subcellular location">
    <subcellularLocation>
        <location evidence="1 6">Membrane</location>
        <topology evidence="1 6">Multi-pass membrane protein</topology>
    </subcellularLocation>
</comment>
<dbReference type="EMBL" id="KZ451982">
    <property type="protein sequence ID" value="PKA54190.1"/>
    <property type="molecule type" value="Genomic_DNA"/>
</dbReference>
<sequence length="227" mass="24436">MGGGGGGAAAGDGGDGKSWRPLVESSCRYPLSMVVVQVLTTGMFLLSKAVLDNAACSIFAILSYRCVVGAIFVLPLALLVERITTGMGFYYYGIQYTNATYSACFLNLVPIVTFIFAVLVRLERLGFDSKGGRFKIIGSIVCVGGAMVISLYNGFTLHVSSPHWETNGHGQSDPSSHSKLVGTLFLMCSCLCFSSWVIAQPDRDSHDHRRSLCLSMGERQRVNAKAN</sequence>
<dbReference type="InterPro" id="IPR037185">
    <property type="entry name" value="EmrE-like"/>
</dbReference>
<dbReference type="InterPro" id="IPR000620">
    <property type="entry name" value="EamA_dom"/>
</dbReference>
<organism evidence="8 9">
    <name type="scientific">Apostasia shenzhenica</name>
    <dbReference type="NCBI Taxonomy" id="1088818"/>
    <lineage>
        <taxon>Eukaryota</taxon>
        <taxon>Viridiplantae</taxon>
        <taxon>Streptophyta</taxon>
        <taxon>Embryophyta</taxon>
        <taxon>Tracheophyta</taxon>
        <taxon>Spermatophyta</taxon>
        <taxon>Magnoliopsida</taxon>
        <taxon>Liliopsida</taxon>
        <taxon>Asparagales</taxon>
        <taxon>Orchidaceae</taxon>
        <taxon>Apostasioideae</taxon>
        <taxon>Apostasia</taxon>
    </lineage>
</organism>
<evidence type="ECO:0000259" key="7">
    <source>
        <dbReference type="Pfam" id="PF00892"/>
    </source>
</evidence>
<dbReference type="GO" id="GO:0022857">
    <property type="term" value="F:transmembrane transporter activity"/>
    <property type="evidence" value="ECO:0007669"/>
    <property type="project" value="InterPro"/>
</dbReference>
<feature type="transmembrane region" description="Helical" evidence="6">
    <location>
        <begin position="58"/>
        <end position="80"/>
    </location>
</feature>
<feature type="transmembrane region" description="Helical" evidence="6">
    <location>
        <begin position="180"/>
        <end position="199"/>
    </location>
</feature>
<dbReference type="SUPFAM" id="SSF103481">
    <property type="entry name" value="Multidrug resistance efflux transporter EmrE"/>
    <property type="match status" value="1"/>
</dbReference>
<feature type="transmembrane region" description="Helical" evidence="6">
    <location>
        <begin position="29"/>
        <end position="46"/>
    </location>
</feature>
<evidence type="ECO:0000256" key="3">
    <source>
        <dbReference type="ARBA" id="ARBA00022692"/>
    </source>
</evidence>
<dbReference type="PANTHER" id="PTHR31218">
    <property type="entry name" value="WAT1-RELATED PROTEIN"/>
    <property type="match status" value="1"/>
</dbReference>
<reference evidence="8 9" key="1">
    <citation type="journal article" date="2017" name="Nature">
        <title>The Apostasia genome and the evolution of orchids.</title>
        <authorList>
            <person name="Zhang G.Q."/>
            <person name="Liu K.W."/>
            <person name="Li Z."/>
            <person name="Lohaus R."/>
            <person name="Hsiao Y.Y."/>
            <person name="Niu S.C."/>
            <person name="Wang J.Y."/>
            <person name="Lin Y.C."/>
            <person name="Xu Q."/>
            <person name="Chen L.J."/>
            <person name="Yoshida K."/>
            <person name="Fujiwara S."/>
            <person name="Wang Z.W."/>
            <person name="Zhang Y.Q."/>
            <person name="Mitsuda N."/>
            <person name="Wang M."/>
            <person name="Liu G.H."/>
            <person name="Pecoraro L."/>
            <person name="Huang H.X."/>
            <person name="Xiao X.J."/>
            <person name="Lin M."/>
            <person name="Wu X.Y."/>
            <person name="Wu W.L."/>
            <person name="Chen Y.Y."/>
            <person name="Chang S.B."/>
            <person name="Sakamoto S."/>
            <person name="Ohme-Takagi M."/>
            <person name="Yagi M."/>
            <person name="Zeng S.J."/>
            <person name="Shen C.Y."/>
            <person name="Yeh C.M."/>
            <person name="Luo Y.B."/>
            <person name="Tsai W.C."/>
            <person name="Van de Peer Y."/>
            <person name="Liu Z.J."/>
        </authorList>
    </citation>
    <scope>NUCLEOTIDE SEQUENCE [LARGE SCALE GENOMIC DNA]</scope>
    <source>
        <strain evidence="9">cv. Shenzhen</strain>
        <tissue evidence="8">Stem</tissue>
    </source>
</reference>
<evidence type="ECO:0000256" key="1">
    <source>
        <dbReference type="ARBA" id="ARBA00004141"/>
    </source>
</evidence>
<dbReference type="AlphaFoldDB" id="A0A2I0AF63"/>
<evidence type="ECO:0000256" key="6">
    <source>
        <dbReference type="RuleBase" id="RU363077"/>
    </source>
</evidence>
<keyword evidence="5 6" id="KW-0472">Membrane</keyword>